<dbReference type="SUPFAM" id="SSF52038">
    <property type="entry name" value="Barstar-related"/>
    <property type="match status" value="1"/>
</dbReference>
<accession>I4ERY9</accession>
<name>I4ERY9_MODI5</name>
<dbReference type="AlphaFoldDB" id="I4ERY9"/>
<keyword evidence="4" id="KW-1185">Reference proteome</keyword>
<evidence type="ECO:0000313" key="4">
    <source>
        <dbReference type="Proteomes" id="UP000006461"/>
    </source>
</evidence>
<evidence type="ECO:0000256" key="1">
    <source>
        <dbReference type="ARBA" id="ARBA00006845"/>
    </source>
</evidence>
<comment type="similarity">
    <text evidence="1">Belongs to the barstar family.</text>
</comment>
<dbReference type="KEGG" id="mmar:MODMU_0697"/>
<evidence type="ECO:0000313" key="3">
    <source>
        <dbReference type="EMBL" id="CCH86152.1"/>
    </source>
</evidence>
<organism evidence="3 4">
    <name type="scientific">Modestobacter italicus (strain DSM 44449 / CECT 9708 / BC 501)</name>
    <dbReference type="NCBI Taxonomy" id="2732864"/>
    <lineage>
        <taxon>Bacteria</taxon>
        <taxon>Bacillati</taxon>
        <taxon>Actinomycetota</taxon>
        <taxon>Actinomycetes</taxon>
        <taxon>Geodermatophilales</taxon>
        <taxon>Geodermatophilaceae</taxon>
        <taxon>Modestobacter</taxon>
    </lineage>
</organism>
<gene>
    <name evidence="3" type="ordered locus">MODMU_0697</name>
</gene>
<reference evidence="3 4" key="1">
    <citation type="journal article" date="2012" name="J. Bacteriol.">
        <title>Genome Sequence of Radiation-Resistant Modestobacter marinus Strain BC501, a Representative Actinobacterium That Thrives on Calcareous Stone Surfaces.</title>
        <authorList>
            <person name="Normand P."/>
            <person name="Gury J."/>
            <person name="Pujic P."/>
            <person name="Chouaia B."/>
            <person name="Crotti E."/>
            <person name="Brusetti L."/>
            <person name="Daffonchio D."/>
            <person name="Vacherie B."/>
            <person name="Barbe V."/>
            <person name="Medigue C."/>
            <person name="Calteau A."/>
            <person name="Ghodhbane-Gtari F."/>
            <person name="Essoussi I."/>
            <person name="Nouioui I."/>
            <person name="Abbassi-Ghozzi I."/>
            <person name="Gtari M."/>
        </authorList>
    </citation>
    <scope>NUCLEOTIDE SEQUENCE [LARGE SCALE GENOMIC DNA]</scope>
    <source>
        <strain evidence="4">BC 501</strain>
    </source>
</reference>
<evidence type="ECO:0000259" key="2">
    <source>
        <dbReference type="Pfam" id="PF01337"/>
    </source>
</evidence>
<dbReference type="Pfam" id="PF01337">
    <property type="entry name" value="Barstar"/>
    <property type="match status" value="1"/>
</dbReference>
<sequence>MPWLQSGPLFRVHASAREQLDAFLNRHGYRRLDLDGHAMTSRSAAHLELARAFGFPDYYGENWDAFDESFEDVIEQHASGLVAVVWNHMNVSAGLAPATTVEVGCALLDKRATPLDVFAVGDGDDFDRP</sequence>
<dbReference type="EMBL" id="FO203431">
    <property type="protein sequence ID" value="CCH86152.1"/>
    <property type="molecule type" value="Genomic_DNA"/>
</dbReference>
<dbReference type="HOGENOM" id="CLU_1946387_0_0_11"/>
<dbReference type="Proteomes" id="UP000006461">
    <property type="component" value="Chromosome"/>
</dbReference>
<dbReference type="InterPro" id="IPR000468">
    <property type="entry name" value="Barstar"/>
</dbReference>
<protein>
    <recommendedName>
        <fullName evidence="2">Barstar (barnase inhibitor) domain-containing protein</fullName>
    </recommendedName>
</protein>
<proteinExistence type="inferred from homology"/>
<dbReference type="InterPro" id="IPR035905">
    <property type="entry name" value="Barstar-like_sf"/>
</dbReference>
<dbReference type="eggNOG" id="ENOG50344SJ">
    <property type="taxonomic scope" value="Bacteria"/>
</dbReference>
<feature type="domain" description="Barstar (barnase inhibitor)" evidence="2">
    <location>
        <begin position="32"/>
        <end position="99"/>
    </location>
</feature>
<dbReference type="Gene3D" id="3.30.370.10">
    <property type="entry name" value="Barstar-like"/>
    <property type="match status" value="1"/>
</dbReference>